<evidence type="ECO:0000256" key="2">
    <source>
        <dbReference type="ARBA" id="ARBA00022475"/>
    </source>
</evidence>
<dbReference type="Gene3D" id="3.90.550.10">
    <property type="entry name" value="Spore Coat Polysaccharide Biosynthesis Protein SpsA, Chain A"/>
    <property type="match status" value="1"/>
</dbReference>
<dbReference type="GO" id="GO:0016757">
    <property type="term" value="F:glycosyltransferase activity"/>
    <property type="evidence" value="ECO:0007669"/>
    <property type="project" value="UniProtKB-KW"/>
</dbReference>
<evidence type="ECO:0000256" key="4">
    <source>
        <dbReference type="ARBA" id="ARBA00022679"/>
    </source>
</evidence>
<feature type="transmembrane region" description="Helical" evidence="6">
    <location>
        <begin position="266"/>
        <end position="287"/>
    </location>
</feature>
<evidence type="ECO:0000259" key="7">
    <source>
        <dbReference type="Pfam" id="PF00535"/>
    </source>
</evidence>
<reference evidence="8 9" key="1">
    <citation type="submission" date="2019-11" db="EMBL/GenBank/DDBJ databases">
        <authorList>
            <person name="Dong K."/>
        </authorList>
    </citation>
    <scope>NUCLEOTIDE SEQUENCE [LARGE SCALE GENOMIC DNA]</scope>
    <source>
        <strain evidence="8 9">DK608</strain>
    </source>
</reference>
<dbReference type="AlphaFoldDB" id="A0A6L6IVD5"/>
<comment type="subcellular location">
    <subcellularLocation>
        <location evidence="1">Cell membrane</location>
    </subcellularLocation>
</comment>
<dbReference type="PANTHER" id="PTHR43646">
    <property type="entry name" value="GLYCOSYLTRANSFERASE"/>
    <property type="match status" value="1"/>
</dbReference>
<feature type="domain" description="Glycosyltransferase 2-like" evidence="7">
    <location>
        <begin position="25"/>
        <end position="161"/>
    </location>
</feature>
<dbReference type="EMBL" id="WMII01000007">
    <property type="protein sequence ID" value="MTH64466.1"/>
    <property type="molecule type" value="Genomic_DNA"/>
</dbReference>
<dbReference type="Proteomes" id="UP000478740">
    <property type="component" value="Unassembled WGS sequence"/>
</dbReference>
<dbReference type="Pfam" id="PF00535">
    <property type="entry name" value="Glycos_transf_2"/>
    <property type="match status" value="1"/>
</dbReference>
<evidence type="ECO:0000256" key="3">
    <source>
        <dbReference type="ARBA" id="ARBA00022676"/>
    </source>
</evidence>
<accession>A0A6L6IVD5</accession>
<evidence type="ECO:0000256" key="6">
    <source>
        <dbReference type="SAM" id="Phobius"/>
    </source>
</evidence>
<keyword evidence="6" id="KW-0812">Transmembrane</keyword>
<protein>
    <submittedName>
        <fullName evidence="8">Glycosyltransferase</fullName>
    </submittedName>
</protein>
<dbReference type="SUPFAM" id="SSF53448">
    <property type="entry name" value="Nucleotide-diphospho-sugar transferases"/>
    <property type="match status" value="1"/>
</dbReference>
<dbReference type="RefSeq" id="WP_155044324.1">
    <property type="nucleotide sequence ID" value="NZ_WMIH01000007.1"/>
</dbReference>
<evidence type="ECO:0000313" key="9">
    <source>
        <dbReference type="Proteomes" id="UP000478740"/>
    </source>
</evidence>
<evidence type="ECO:0000256" key="5">
    <source>
        <dbReference type="ARBA" id="ARBA00023136"/>
    </source>
</evidence>
<comment type="caution">
    <text evidence="8">The sequence shown here is derived from an EMBL/GenBank/DDBJ whole genome shotgun (WGS) entry which is preliminary data.</text>
</comment>
<dbReference type="InterPro" id="IPR029044">
    <property type="entry name" value="Nucleotide-diphossugar_trans"/>
</dbReference>
<dbReference type="GO" id="GO:0005886">
    <property type="term" value="C:plasma membrane"/>
    <property type="evidence" value="ECO:0007669"/>
    <property type="project" value="UniProtKB-SubCell"/>
</dbReference>
<keyword evidence="3" id="KW-0328">Glycosyltransferase</keyword>
<gene>
    <name evidence="8" type="ORF">GL284_09290</name>
</gene>
<organism evidence="8 9">
    <name type="scientific">Paracoccus shanxieyensis</name>
    <dbReference type="NCBI Taxonomy" id="2675752"/>
    <lineage>
        <taxon>Bacteria</taxon>
        <taxon>Pseudomonadati</taxon>
        <taxon>Pseudomonadota</taxon>
        <taxon>Alphaproteobacteria</taxon>
        <taxon>Rhodobacterales</taxon>
        <taxon>Paracoccaceae</taxon>
        <taxon>Paracoccus</taxon>
    </lineage>
</organism>
<feature type="transmembrane region" description="Helical" evidence="6">
    <location>
        <begin position="325"/>
        <end position="348"/>
    </location>
</feature>
<keyword evidence="6" id="KW-1133">Transmembrane helix</keyword>
<evidence type="ECO:0000256" key="1">
    <source>
        <dbReference type="ARBA" id="ARBA00004236"/>
    </source>
</evidence>
<keyword evidence="2" id="KW-1003">Cell membrane</keyword>
<sequence length="356" mass="38909">MNQFASINDTDQDTGHAIRGDEVLIVVPTLNEETAIEPCLRSLLTGDPRLRHVDIVVADGGSHDATRQIVTRLSQEFPNLRLIHNAGRLQSAGINHAVEFCALPRHRVMLRADAHALYPPGYAMQAADMLVEKGCASVVVPMDSRGQSCFQKAAAWIVDTPVGSGGSAHRGGRASREVDHGHHAAMDLDWFRRVGGYDPSFSHNEDAELDHRIRLAGGRIWLAAELRLDYWMRPTLQKLGRQYWNYGRGRARTVTKHAMRPRLRQIAPAVNLVLIAAGLLLVALGALAGASGLVWLGLFWPLLYLAVLVGASLAMTFRHSSACGLWAGPALAAMHIPWGAGFLSGMIFKRSQTHAH</sequence>
<keyword evidence="4" id="KW-0808">Transferase</keyword>
<keyword evidence="5 6" id="KW-0472">Membrane</keyword>
<dbReference type="CDD" id="cd02525">
    <property type="entry name" value="Succinoglycan_BP_ExoA"/>
    <property type="match status" value="1"/>
</dbReference>
<feature type="transmembrane region" description="Helical" evidence="6">
    <location>
        <begin position="293"/>
        <end position="313"/>
    </location>
</feature>
<proteinExistence type="predicted"/>
<dbReference type="PANTHER" id="PTHR43646:SF2">
    <property type="entry name" value="GLYCOSYLTRANSFERASE 2-LIKE DOMAIN-CONTAINING PROTEIN"/>
    <property type="match status" value="1"/>
</dbReference>
<keyword evidence="9" id="KW-1185">Reference proteome</keyword>
<dbReference type="InterPro" id="IPR001173">
    <property type="entry name" value="Glyco_trans_2-like"/>
</dbReference>
<evidence type="ECO:0000313" key="8">
    <source>
        <dbReference type="EMBL" id="MTH64466.1"/>
    </source>
</evidence>
<name>A0A6L6IVD5_9RHOB</name>